<protein>
    <submittedName>
        <fullName evidence="1">SAM-dependent methyltransferase</fullName>
    </submittedName>
</protein>
<gene>
    <name evidence="1" type="ORF">FHS27_000044</name>
</gene>
<sequence length="456" mass="52597">MEQFTGSGLEIDWSPHSFEDPGGRLFWKDGQVYRALRGKSAEAFLEIESRGLLDRLKGWGVVGSVRADFEIPEYDIVVSHQVIPPSPLVSEWSPEMLRDAAVLFCELSVHLAEHGFQLQDSHGWNVMFDQANPVYIDFASIIPLGQGEPWKPLHEFVNCFLHPIRMIENHAADYAFFLLGRDNWVSLDKTIPRFNSMQFRFAERRQKKKYRRWTEIQNAGGPQSAIRLSKLLLNEVSCSSFPHVSTRWSDYAASFPDSDFSDRSGWNQKQASVFELLQRVDTGTVLDIGCNTGWYSVLAARMGHSLASLDTDRSCIDALYTYSKERRLPITPVVGSFFAPVISHGPRFWDSLEKRFSSDHTMMLALIHHLFFKQGYDVQSIVRKASEVTKKTLILEYIPFNDYWVQQWGVPHRADEYRIECWLSELKQEFREIDIVPSEKSHESSDVERSLIFARR</sequence>
<dbReference type="RefSeq" id="WP_184300153.1">
    <property type="nucleotide sequence ID" value="NZ_JACHXU010000001.1"/>
</dbReference>
<reference evidence="1 2" key="1">
    <citation type="submission" date="2020-08" db="EMBL/GenBank/DDBJ databases">
        <title>Genomic Encyclopedia of Type Strains, Phase III (KMG-III): the genomes of soil and plant-associated and newly described type strains.</title>
        <authorList>
            <person name="Whitman W."/>
        </authorList>
    </citation>
    <scope>NUCLEOTIDE SEQUENCE [LARGE SCALE GENOMIC DNA]</scope>
    <source>
        <strain evidence="1 2">CECT 8075</strain>
    </source>
</reference>
<proteinExistence type="predicted"/>
<dbReference type="CDD" id="cd02440">
    <property type="entry name" value="AdoMet_MTases"/>
    <property type="match status" value="1"/>
</dbReference>
<dbReference type="EMBL" id="JACHXU010000001">
    <property type="protein sequence ID" value="MBB3204280.1"/>
    <property type="molecule type" value="Genomic_DNA"/>
</dbReference>
<dbReference type="GO" id="GO:0032259">
    <property type="term" value="P:methylation"/>
    <property type="evidence" value="ECO:0007669"/>
    <property type="project" value="UniProtKB-KW"/>
</dbReference>
<dbReference type="SUPFAM" id="SSF53335">
    <property type="entry name" value="S-adenosyl-L-methionine-dependent methyltransferases"/>
    <property type="match status" value="1"/>
</dbReference>
<evidence type="ECO:0000313" key="1">
    <source>
        <dbReference type="EMBL" id="MBB3204280.1"/>
    </source>
</evidence>
<name>A0A7W5H3V0_9BACT</name>
<comment type="caution">
    <text evidence="1">The sequence shown here is derived from an EMBL/GenBank/DDBJ whole genome shotgun (WGS) entry which is preliminary data.</text>
</comment>
<dbReference type="GO" id="GO:0008168">
    <property type="term" value="F:methyltransferase activity"/>
    <property type="evidence" value="ECO:0007669"/>
    <property type="project" value="UniProtKB-KW"/>
</dbReference>
<keyword evidence="1" id="KW-0808">Transferase</keyword>
<dbReference type="Proteomes" id="UP000536179">
    <property type="component" value="Unassembled WGS sequence"/>
</dbReference>
<evidence type="ECO:0000313" key="2">
    <source>
        <dbReference type="Proteomes" id="UP000536179"/>
    </source>
</evidence>
<accession>A0A7W5H3V0</accession>
<organism evidence="1 2">
    <name type="scientific">Aporhodopirellula rubra</name>
    <dbReference type="NCBI Taxonomy" id="980271"/>
    <lineage>
        <taxon>Bacteria</taxon>
        <taxon>Pseudomonadati</taxon>
        <taxon>Planctomycetota</taxon>
        <taxon>Planctomycetia</taxon>
        <taxon>Pirellulales</taxon>
        <taxon>Pirellulaceae</taxon>
        <taxon>Aporhodopirellula</taxon>
    </lineage>
</organism>
<dbReference type="AlphaFoldDB" id="A0A7W5H3V0"/>
<dbReference type="Gene3D" id="3.40.50.150">
    <property type="entry name" value="Vaccinia Virus protein VP39"/>
    <property type="match status" value="1"/>
</dbReference>
<dbReference type="InterPro" id="IPR029063">
    <property type="entry name" value="SAM-dependent_MTases_sf"/>
</dbReference>
<keyword evidence="1" id="KW-0489">Methyltransferase</keyword>
<keyword evidence="2" id="KW-1185">Reference proteome</keyword>